<comment type="caution">
    <text evidence="11">The sequence shown here is derived from an EMBL/GenBank/DDBJ whole genome shotgun (WGS) entry which is preliminary data.</text>
</comment>
<name>A0A2K1Q2E9_9GAMM</name>
<reference evidence="11 12" key="1">
    <citation type="submission" date="2017-08" db="EMBL/GenBank/DDBJ databases">
        <title>Lysobacter sylvestris genome.</title>
        <authorList>
            <person name="Zhang D.-C."/>
            <person name="Albuquerque L."/>
            <person name="Franca L."/>
            <person name="Froufe H.J.C."/>
            <person name="Barroso C."/>
            <person name="Egas C."/>
            <person name="Da Costa M."/>
            <person name="Margesin R."/>
        </authorList>
    </citation>
    <scope>NUCLEOTIDE SEQUENCE [LARGE SCALE GENOMIC DNA]</scope>
    <source>
        <strain evidence="11 12">AM20-91</strain>
    </source>
</reference>
<accession>A0A2K1Q2E9</accession>
<keyword evidence="5 9" id="KW-0812">Transmembrane</keyword>
<dbReference type="InterPro" id="IPR013525">
    <property type="entry name" value="ABC2_TM"/>
</dbReference>
<dbReference type="GO" id="GO:0140359">
    <property type="term" value="F:ABC-type transporter activity"/>
    <property type="evidence" value="ECO:0007669"/>
    <property type="project" value="InterPro"/>
</dbReference>
<keyword evidence="7" id="KW-0762">Sugar transport</keyword>
<dbReference type="PROSITE" id="PS51012">
    <property type="entry name" value="ABC_TM2"/>
    <property type="match status" value="1"/>
</dbReference>
<dbReference type="GO" id="GO:0015920">
    <property type="term" value="P:lipopolysaccharide transport"/>
    <property type="evidence" value="ECO:0007669"/>
    <property type="project" value="TreeGrafter"/>
</dbReference>
<evidence type="ECO:0000313" key="12">
    <source>
        <dbReference type="Proteomes" id="UP000236220"/>
    </source>
</evidence>
<comment type="subcellular location">
    <subcellularLocation>
        <location evidence="9">Cell inner membrane</location>
        <topology evidence="9">Multi-pass membrane protein</topology>
    </subcellularLocation>
    <subcellularLocation>
        <location evidence="1">Cell membrane</location>
        <topology evidence="1">Multi-pass membrane protein</topology>
    </subcellularLocation>
</comment>
<feature type="transmembrane region" description="Helical" evidence="9">
    <location>
        <begin position="150"/>
        <end position="172"/>
    </location>
</feature>
<keyword evidence="6 9" id="KW-1133">Transmembrane helix</keyword>
<evidence type="ECO:0000256" key="8">
    <source>
        <dbReference type="ARBA" id="ARBA00023136"/>
    </source>
</evidence>
<dbReference type="InterPro" id="IPR047817">
    <property type="entry name" value="ABC2_TM_bact-type"/>
</dbReference>
<keyword evidence="12" id="KW-1185">Reference proteome</keyword>
<keyword evidence="8 9" id="KW-0472">Membrane</keyword>
<organism evidence="11 12">
    <name type="scientific">Solilutibacter silvestris</name>
    <dbReference type="NCBI Taxonomy" id="1645665"/>
    <lineage>
        <taxon>Bacteria</taxon>
        <taxon>Pseudomonadati</taxon>
        <taxon>Pseudomonadota</taxon>
        <taxon>Gammaproteobacteria</taxon>
        <taxon>Lysobacterales</taxon>
        <taxon>Lysobacteraceae</taxon>
        <taxon>Solilutibacter</taxon>
    </lineage>
</organism>
<evidence type="ECO:0000256" key="2">
    <source>
        <dbReference type="ARBA" id="ARBA00007783"/>
    </source>
</evidence>
<evidence type="ECO:0000256" key="7">
    <source>
        <dbReference type="ARBA" id="ARBA00023047"/>
    </source>
</evidence>
<dbReference type="Proteomes" id="UP000236220">
    <property type="component" value="Unassembled WGS sequence"/>
</dbReference>
<dbReference type="GO" id="GO:0015774">
    <property type="term" value="P:polysaccharide transport"/>
    <property type="evidence" value="ECO:0007669"/>
    <property type="project" value="UniProtKB-KW"/>
</dbReference>
<keyword evidence="4 9" id="KW-1003">Cell membrane</keyword>
<sequence length="264" mass="29170">MAQRAGAAWKYRGFIQSSVLNEFRVRFSRSRFGALWMILQPLAQVGVMALVLSRVLGAKLPGVGGRYSYAIYLMAGILCWNLFSEVVMRCLTVFIDNAALLRKIQFPRITLPLIVGGSAILNNLALFLAVFILLVAFGAPLAWSMCWLPILMMITVALALGVGLLFGVLNVFMRDIGQVVPVVLQFLMWLTPIMYPVNIVPPGLVRFQEMSPLVLLVEAYHDVLLYGRAPEIGPLLYVAIIATLVLGIALVMFRRASSELVDVL</sequence>
<dbReference type="OrthoDB" id="9786910at2"/>
<feature type="domain" description="ABC transmembrane type-2" evidence="10">
    <location>
        <begin position="32"/>
        <end position="256"/>
    </location>
</feature>
<feature type="transmembrane region" description="Helical" evidence="9">
    <location>
        <begin position="179"/>
        <end position="197"/>
    </location>
</feature>
<feature type="transmembrane region" description="Helical" evidence="9">
    <location>
        <begin position="34"/>
        <end position="57"/>
    </location>
</feature>
<dbReference type="PANTHER" id="PTHR30413:SF10">
    <property type="entry name" value="CAPSULE POLYSACCHARIDE EXPORT INNER-MEMBRANE PROTEIN CTRC"/>
    <property type="match status" value="1"/>
</dbReference>
<protein>
    <recommendedName>
        <fullName evidence="9">Transport permease protein</fullName>
    </recommendedName>
</protein>
<feature type="transmembrane region" description="Helical" evidence="9">
    <location>
        <begin position="109"/>
        <end position="138"/>
    </location>
</feature>
<dbReference type="AlphaFoldDB" id="A0A2K1Q2E9"/>
<evidence type="ECO:0000256" key="4">
    <source>
        <dbReference type="ARBA" id="ARBA00022475"/>
    </source>
</evidence>
<evidence type="ECO:0000256" key="5">
    <source>
        <dbReference type="ARBA" id="ARBA00022692"/>
    </source>
</evidence>
<keyword evidence="7" id="KW-0625">Polysaccharide transport</keyword>
<evidence type="ECO:0000256" key="9">
    <source>
        <dbReference type="RuleBase" id="RU361157"/>
    </source>
</evidence>
<dbReference type="GO" id="GO:0005886">
    <property type="term" value="C:plasma membrane"/>
    <property type="evidence" value="ECO:0007669"/>
    <property type="project" value="UniProtKB-SubCell"/>
</dbReference>
<evidence type="ECO:0000256" key="1">
    <source>
        <dbReference type="ARBA" id="ARBA00004651"/>
    </source>
</evidence>
<dbReference type="Pfam" id="PF01061">
    <property type="entry name" value="ABC2_membrane"/>
    <property type="match status" value="1"/>
</dbReference>
<keyword evidence="3 9" id="KW-0813">Transport</keyword>
<dbReference type="EMBL" id="NPZB01000001">
    <property type="protein sequence ID" value="PNS09204.1"/>
    <property type="molecule type" value="Genomic_DNA"/>
</dbReference>
<feature type="transmembrane region" description="Helical" evidence="9">
    <location>
        <begin position="235"/>
        <end position="253"/>
    </location>
</feature>
<evidence type="ECO:0000256" key="6">
    <source>
        <dbReference type="ARBA" id="ARBA00022989"/>
    </source>
</evidence>
<evidence type="ECO:0000259" key="10">
    <source>
        <dbReference type="PROSITE" id="PS51012"/>
    </source>
</evidence>
<evidence type="ECO:0000256" key="3">
    <source>
        <dbReference type="ARBA" id="ARBA00022448"/>
    </source>
</evidence>
<gene>
    <name evidence="11" type="ORF">Lysil_0833</name>
</gene>
<dbReference type="PANTHER" id="PTHR30413">
    <property type="entry name" value="INNER MEMBRANE TRANSPORT PERMEASE"/>
    <property type="match status" value="1"/>
</dbReference>
<dbReference type="RefSeq" id="WP_103074981.1">
    <property type="nucleotide sequence ID" value="NZ_NPZB01000001.1"/>
</dbReference>
<comment type="similarity">
    <text evidence="2 9">Belongs to the ABC-2 integral membrane protein family.</text>
</comment>
<feature type="transmembrane region" description="Helical" evidence="9">
    <location>
        <begin position="69"/>
        <end position="88"/>
    </location>
</feature>
<evidence type="ECO:0000313" key="11">
    <source>
        <dbReference type="EMBL" id="PNS09204.1"/>
    </source>
</evidence>
<proteinExistence type="inferred from homology"/>